<dbReference type="EMBL" id="JACVFC010000001">
    <property type="protein sequence ID" value="MBC9929526.1"/>
    <property type="molecule type" value="Genomic_DNA"/>
</dbReference>
<feature type="coiled-coil region" evidence="1">
    <location>
        <begin position="556"/>
        <end position="590"/>
    </location>
</feature>
<comment type="caution">
    <text evidence="4">The sequence shown here is derived from an EMBL/GenBank/DDBJ whole genome shotgun (WGS) entry which is preliminary data.</text>
</comment>
<keyword evidence="5" id="KW-1185">Reference proteome</keyword>
<reference evidence="4 5" key="1">
    <citation type="submission" date="2020-09" db="EMBL/GenBank/DDBJ databases">
        <title>Genome sequences of type strains of Chitinophaga qingshengii and Chitinophaga varians.</title>
        <authorList>
            <person name="Kittiwongwattana C."/>
        </authorList>
    </citation>
    <scope>NUCLEOTIDE SEQUENCE [LARGE SCALE GENOMIC DNA]</scope>
    <source>
        <strain evidence="4 5">JCM 30026</strain>
    </source>
</reference>
<evidence type="ECO:0000313" key="4">
    <source>
        <dbReference type="EMBL" id="MBC9929526.1"/>
    </source>
</evidence>
<keyword evidence="1" id="KW-0175">Coiled coil</keyword>
<evidence type="ECO:0000256" key="2">
    <source>
        <dbReference type="SAM" id="SignalP"/>
    </source>
</evidence>
<name>A0ABR7TGE8_9BACT</name>
<accession>A0ABR7TGE8</accession>
<dbReference type="PROSITE" id="PS51688">
    <property type="entry name" value="ICA"/>
    <property type="match status" value="1"/>
</dbReference>
<evidence type="ECO:0000256" key="1">
    <source>
        <dbReference type="SAM" id="Coils"/>
    </source>
</evidence>
<dbReference type="InterPro" id="IPR030392">
    <property type="entry name" value="S74_ICA"/>
</dbReference>
<sequence>MKYFYLLMVAILLVQGAHAQQIYQIRADSVRIYNVCDTAELIIENRTQGTRGFLYNKGAGRTEFRRVRLEKIGQSQIAITGQDTLDLSTLPGIGGVDTIYRNGDNITYIKRGLTYNVYAPALNVSEEAVPNTIPRRNQYGQIFATHFNTDTPIESVTPIKLFGSYDNYIRAFNAEAVRNFLGPETLQSITDRGYTLTNNIQFLSSRSDSTNGLYWGYNTDTWKIFVESFQDTPSGNLIFESRDNGDEGWIFRSWGYGDPVKTDVLSLASNRFSYMGKPVWNGWNLNRPIGQSYFSIPASDGMNADHFYQGSTFSYMSNTPYHGPLLSFGGLNGGYDCQLNASYNETNEIAFRVRNGDANIWKPWYKIWHEGNLSVAIKGTNVAIKTDNNGHLGIENWVRVGENTGLYTPSYRYLFNDSPNSWAIRAEQGVVNSVWLSLQTGEGAERGCFYADANNDIGFVNGGTHTWRLRTDAAGNAYIGGQMQATSFYQTSLRSLKKDIQPLPYAALPILKKTQVRSFRFKADTTGKVNVGFIADEVPEEISIPGRGGVDQASTVGLLVKSVQELSEQNEALQQRVMQLETLLKQLLKEKK</sequence>
<evidence type="ECO:0000313" key="5">
    <source>
        <dbReference type="Proteomes" id="UP000659124"/>
    </source>
</evidence>
<feature type="domain" description="Peptidase S74" evidence="3">
    <location>
        <begin position="492"/>
        <end position="587"/>
    </location>
</feature>
<dbReference type="Proteomes" id="UP000659124">
    <property type="component" value="Unassembled WGS sequence"/>
</dbReference>
<proteinExistence type="predicted"/>
<feature type="signal peptide" evidence="2">
    <location>
        <begin position="1"/>
        <end position="19"/>
    </location>
</feature>
<keyword evidence="2" id="KW-0732">Signal</keyword>
<dbReference type="RefSeq" id="WP_188086649.1">
    <property type="nucleotide sequence ID" value="NZ_JACVFC010000001.1"/>
</dbReference>
<feature type="chain" id="PRO_5045872413" evidence="2">
    <location>
        <begin position="20"/>
        <end position="592"/>
    </location>
</feature>
<protein>
    <submittedName>
        <fullName evidence="4">Tail fiber domain-containing protein</fullName>
    </submittedName>
</protein>
<organism evidence="4 5">
    <name type="scientific">Chitinophaga qingshengii</name>
    <dbReference type="NCBI Taxonomy" id="1569794"/>
    <lineage>
        <taxon>Bacteria</taxon>
        <taxon>Pseudomonadati</taxon>
        <taxon>Bacteroidota</taxon>
        <taxon>Chitinophagia</taxon>
        <taxon>Chitinophagales</taxon>
        <taxon>Chitinophagaceae</taxon>
        <taxon>Chitinophaga</taxon>
    </lineage>
</organism>
<evidence type="ECO:0000259" key="3">
    <source>
        <dbReference type="PROSITE" id="PS51688"/>
    </source>
</evidence>
<dbReference type="Pfam" id="PF13884">
    <property type="entry name" value="Peptidase_S74"/>
    <property type="match status" value="1"/>
</dbReference>
<gene>
    <name evidence="4" type="ORF">ICL07_04015</name>
</gene>